<name>A0A2S5ITT8_9MICC</name>
<protein>
    <submittedName>
        <fullName evidence="2">Uncharacterized protein</fullName>
    </submittedName>
</protein>
<keyword evidence="1" id="KW-1133">Transmembrane helix</keyword>
<evidence type="ECO:0000256" key="1">
    <source>
        <dbReference type="SAM" id="Phobius"/>
    </source>
</evidence>
<gene>
    <name evidence="2" type="ORF">C4K88_16105</name>
</gene>
<proteinExistence type="predicted"/>
<dbReference type="EMBL" id="PRKW01000007">
    <property type="protein sequence ID" value="PPB47983.1"/>
    <property type="molecule type" value="Genomic_DNA"/>
</dbReference>
<reference evidence="2 3" key="1">
    <citation type="journal article" date="2014" name="Int. J. Syst. Evol. Microbiol.">
        <title>Arthrobacter pityocampae sp. nov., isolated from Thaumetopoea pityocampa (Lep., Thaumetopoeidae).</title>
        <authorList>
            <person name="Ince I.A."/>
            <person name="Demirbag Z."/>
            <person name="Kati H."/>
        </authorList>
    </citation>
    <scope>NUCLEOTIDE SEQUENCE [LARGE SCALE GENOMIC DNA]</scope>
    <source>
        <strain evidence="2 3">Tp2</strain>
    </source>
</reference>
<sequence>MSEESIYALILVAGIIVTAGRHGDSSWAVFWIVTGTVVVFFVAHIYAGTLAHLNVGPHHRMELGMAFRASVQRSSGLVIGAAIPASILLLGATRVIDDENAMWFALWAEVAALALLGYLAFARRRAPVPIRILGALTTALFGLAMIGLKVIIH</sequence>
<keyword evidence="1" id="KW-0812">Transmembrane</keyword>
<feature type="transmembrane region" description="Helical" evidence="1">
    <location>
        <begin position="29"/>
        <end position="55"/>
    </location>
</feature>
<feature type="transmembrane region" description="Helical" evidence="1">
    <location>
        <begin position="7"/>
        <end position="23"/>
    </location>
</feature>
<feature type="transmembrane region" description="Helical" evidence="1">
    <location>
        <begin position="76"/>
        <end position="96"/>
    </location>
</feature>
<comment type="caution">
    <text evidence="2">The sequence shown here is derived from an EMBL/GenBank/DDBJ whole genome shotgun (WGS) entry which is preliminary data.</text>
</comment>
<organism evidence="2 3">
    <name type="scientific">Arthrobacter pityocampae</name>
    <dbReference type="NCBI Taxonomy" id="547334"/>
    <lineage>
        <taxon>Bacteria</taxon>
        <taxon>Bacillati</taxon>
        <taxon>Actinomycetota</taxon>
        <taxon>Actinomycetes</taxon>
        <taxon>Micrococcales</taxon>
        <taxon>Micrococcaceae</taxon>
        <taxon>Arthrobacter</taxon>
    </lineage>
</organism>
<evidence type="ECO:0000313" key="2">
    <source>
        <dbReference type="EMBL" id="PPB47983.1"/>
    </source>
</evidence>
<keyword evidence="1" id="KW-0472">Membrane</keyword>
<feature type="transmembrane region" description="Helical" evidence="1">
    <location>
        <begin position="133"/>
        <end position="152"/>
    </location>
</feature>
<accession>A0A2S5ITT8</accession>
<dbReference type="AlphaFoldDB" id="A0A2S5ITT8"/>
<feature type="transmembrane region" description="Helical" evidence="1">
    <location>
        <begin position="102"/>
        <end position="121"/>
    </location>
</feature>
<dbReference type="Proteomes" id="UP000239297">
    <property type="component" value="Unassembled WGS sequence"/>
</dbReference>
<evidence type="ECO:0000313" key="3">
    <source>
        <dbReference type="Proteomes" id="UP000239297"/>
    </source>
</evidence>
<keyword evidence="3" id="KW-1185">Reference proteome</keyword>